<dbReference type="PANTHER" id="PTHR12109:SF5">
    <property type="entry name" value="RING-TYPE DOMAIN-CONTAINING PROTEIN"/>
    <property type="match status" value="1"/>
</dbReference>
<evidence type="ECO:0000313" key="6">
    <source>
        <dbReference type="EMBL" id="EFJ17681.1"/>
    </source>
</evidence>
<dbReference type="AlphaFoldDB" id="D8SCC6"/>
<dbReference type="PANTHER" id="PTHR12109">
    <property type="entry name" value="RING FINGER PROTEIN 141-RELATED"/>
    <property type="match status" value="1"/>
</dbReference>
<dbReference type="HOGENOM" id="CLU_071434_0_0_1"/>
<feature type="domain" description="RING-type" evidence="5">
    <location>
        <begin position="177"/>
        <end position="215"/>
    </location>
</feature>
<accession>D8SCC6</accession>
<reference evidence="6 7" key="1">
    <citation type="journal article" date="2011" name="Science">
        <title>The Selaginella genome identifies genetic changes associated with the evolution of vascular plants.</title>
        <authorList>
            <person name="Banks J.A."/>
            <person name="Nishiyama T."/>
            <person name="Hasebe M."/>
            <person name="Bowman J.L."/>
            <person name="Gribskov M."/>
            <person name="dePamphilis C."/>
            <person name="Albert V.A."/>
            <person name="Aono N."/>
            <person name="Aoyama T."/>
            <person name="Ambrose B.A."/>
            <person name="Ashton N.W."/>
            <person name="Axtell M.J."/>
            <person name="Barker E."/>
            <person name="Barker M.S."/>
            <person name="Bennetzen J.L."/>
            <person name="Bonawitz N.D."/>
            <person name="Chapple C."/>
            <person name="Cheng C."/>
            <person name="Correa L.G."/>
            <person name="Dacre M."/>
            <person name="DeBarry J."/>
            <person name="Dreyer I."/>
            <person name="Elias M."/>
            <person name="Engstrom E.M."/>
            <person name="Estelle M."/>
            <person name="Feng L."/>
            <person name="Finet C."/>
            <person name="Floyd S.K."/>
            <person name="Frommer W.B."/>
            <person name="Fujita T."/>
            <person name="Gramzow L."/>
            <person name="Gutensohn M."/>
            <person name="Harholt J."/>
            <person name="Hattori M."/>
            <person name="Heyl A."/>
            <person name="Hirai T."/>
            <person name="Hiwatashi Y."/>
            <person name="Ishikawa M."/>
            <person name="Iwata M."/>
            <person name="Karol K.G."/>
            <person name="Koehler B."/>
            <person name="Kolukisaoglu U."/>
            <person name="Kubo M."/>
            <person name="Kurata T."/>
            <person name="Lalonde S."/>
            <person name="Li K."/>
            <person name="Li Y."/>
            <person name="Litt A."/>
            <person name="Lyons E."/>
            <person name="Manning G."/>
            <person name="Maruyama T."/>
            <person name="Michael T.P."/>
            <person name="Mikami K."/>
            <person name="Miyazaki S."/>
            <person name="Morinaga S."/>
            <person name="Murata T."/>
            <person name="Mueller-Roeber B."/>
            <person name="Nelson D.R."/>
            <person name="Obara M."/>
            <person name="Oguri Y."/>
            <person name="Olmstead R.G."/>
            <person name="Onodera N."/>
            <person name="Petersen B.L."/>
            <person name="Pils B."/>
            <person name="Prigge M."/>
            <person name="Rensing S.A."/>
            <person name="Riano-Pachon D.M."/>
            <person name="Roberts A.W."/>
            <person name="Sato Y."/>
            <person name="Scheller H.V."/>
            <person name="Schulz B."/>
            <person name="Schulz C."/>
            <person name="Shakirov E.V."/>
            <person name="Shibagaki N."/>
            <person name="Shinohara N."/>
            <person name="Shippen D.E."/>
            <person name="Soerensen I."/>
            <person name="Sotooka R."/>
            <person name="Sugimoto N."/>
            <person name="Sugita M."/>
            <person name="Sumikawa N."/>
            <person name="Tanurdzic M."/>
            <person name="Theissen G."/>
            <person name="Ulvskov P."/>
            <person name="Wakazuki S."/>
            <person name="Weng J.K."/>
            <person name="Willats W.W."/>
            <person name="Wipf D."/>
            <person name="Wolf P.G."/>
            <person name="Yang L."/>
            <person name="Zimmer A.D."/>
            <person name="Zhu Q."/>
            <person name="Mitros T."/>
            <person name="Hellsten U."/>
            <person name="Loque D."/>
            <person name="Otillar R."/>
            <person name="Salamov A."/>
            <person name="Schmutz J."/>
            <person name="Shapiro H."/>
            <person name="Lindquist E."/>
            <person name="Lucas S."/>
            <person name="Rokhsar D."/>
            <person name="Grigoriev I.V."/>
        </authorList>
    </citation>
    <scope>NUCLEOTIDE SEQUENCE [LARGE SCALE GENOMIC DNA]</scope>
</reference>
<dbReference type="SUPFAM" id="SSF57850">
    <property type="entry name" value="RING/U-box"/>
    <property type="match status" value="1"/>
</dbReference>
<dbReference type="GO" id="GO:0008270">
    <property type="term" value="F:zinc ion binding"/>
    <property type="evidence" value="ECO:0007669"/>
    <property type="project" value="UniProtKB-KW"/>
</dbReference>
<dbReference type="Gene3D" id="3.30.40.10">
    <property type="entry name" value="Zinc/RING finger domain, C3HC4 (zinc finger)"/>
    <property type="match status" value="1"/>
</dbReference>
<dbReference type="Pfam" id="PF13920">
    <property type="entry name" value="zf-C3HC4_3"/>
    <property type="match status" value="1"/>
</dbReference>
<keyword evidence="3" id="KW-0862">Zinc</keyword>
<name>D8SCC6_SELML</name>
<dbReference type="PROSITE" id="PS50089">
    <property type="entry name" value="ZF_RING_2"/>
    <property type="match status" value="1"/>
</dbReference>
<dbReference type="PROSITE" id="PS00518">
    <property type="entry name" value="ZF_RING_1"/>
    <property type="match status" value="1"/>
</dbReference>
<dbReference type="EMBL" id="GL377612">
    <property type="protein sequence ID" value="EFJ17681.1"/>
    <property type="molecule type" value="Genomic_DNA"/>
</dbReference>
<evidence type="ECO:0000256" key="3">
    <source>
        <dbReference type="ARBA" id="ARBA00022833"/>
    </source>
</evidence>
<dbReference type="InterPro" id="IPR013083">
    <property type="entry name" value="Znf_RING/FYVE/PHD"/>
</dbReference>
<sequence>MAFSRCNGAANTVCPPGLPPALFEEVKATLASLGYNSGNPVPHNSPRLFFNSASNNFPLAANVWQQQQQQDINNLSANSFQISSPQYPKVTVLGMGRSWLFDLGSPVDLILTTIRADLGNFKGRLVLEAVRDGFPPIKYVLGAKVTAMAEGWQLVVRCTVPKPYASYRISTLMDPKCSVCGEGPRTKALLPCHHLMCEECAVQMATIQKKCPICNVWIKSCTIITWVHSNHKIRKKLDLVLINTWLLFKKLCICILAIPFANKILLFLAIQAYYSLLVVVPREEVLVLKGICWMANWSSYWVAKPRMFMHHQKLVMRFLKHQGEAVFCKGAIYEQT</sequence>
<dbReference type="InterPro" id="IPR001841">
    <property type="entry name" value="Znf_RING"/>
</dbReference>
<dbReference type="SMART" id="SM00184">
    <property type="entry name" value="RING"/>
    <property type="match status" value="1"/>
</dbReference>
<dbReference type="KEGG" id="smo:SELMODRAFT_420548"/>
<evidence type="ECO:0000259" key="5">
    <source>
        <dbReference type="PROSITE" id="PS50089"/>
    </source>
</evidence>
<evidence type="ECO:0000313" key="7">
    <source>
        <dbReference type="Proteomes" id="UP000001514"/>
    </source>
</evidence>
<dbReference type="Proteomes" id="UP000001514">
    <property type="component" value="Unassembled WGS sequence"/>
</dbReference>
<dbReference type="InParanoid" id="D8SCC6"/>
<dbReference type="InterPro" id="IPR047126">
    <property type="entry name" value="RNF141-like"/>
</dbReference>
<proteinExistence type="predicted"/>
<dbReference type="Gramene" id="EFJ17681">
    <property type="protein sequence ID" value="EFJ17681"/>
    <property type="gene ID" value="SELMODRAFT_420548"/>
</dbReference>
<evidence type="ECO:0000256" key="2">
    <source>
        <dbReference type="ARBA" id="ARBA00022771"/>
    </source>
</evidence>
<gene>
    <name evidence="6" type="ORF">SELMODRAFT_420548</name>
</gene>
<evidence type="ECO:0000256" key="4">
    <source>
        <dbReference type="PROSITE-ProRule" id="PRU00175"/>
    </source>
</evidence>
<keyword evidence="2 4" id="KW-0863">Zinc-finger</keyword>
<organism evidence="7">
    <name type="scientific">Selaginella moellendorffii</name>
    <name type="common">Spikemoss</name>
    <dbReference type="NCBI Taxonomy" id="88036"/>
    <lineage>
        <taxon>Eukaryota</taxon>
        <taxon>Viridiplantae</taxon>
        <taxon>Streptophyta</taxon>
        <taxon>Embryophyta</taxon>
        <taxon>Tracheophyta</taxon>
        <taxon>Lycopodiopsida</taxon>
        <taxon>Selaginellales</taxon>
        <taxon>Selaginellaceae</taxon>
        <taxon>Selaginella</taxon>
    </lineage>
</organism>
<keyword evidence="1" id="KW-0479">Metal-binding</keyword>
<protein>
    <recommendedName>
        <fullName evidence="5">RING-type domain-containing protein</fullName>
    </recommendedName>
</protein>
<evidence type="ECO:0000256" key="1">
    <source>
        <dbReference type="ARBA" id="ARBA00022723"/>
    </source>
</evidence>
<keyword evidence="7" id="KW-1185">Reference proteome</keyword>
<dbReference type="InterPro" id="IPR017907">
    <property type="entry name" value="Znf_RING_CS"/>
</dbReference>